<name>A0ABV5APA7_9BACL</name>
<feature type="domain" description="DUF1541" evidence="3">
    <location>
        <begin position="80"/>
        <end position="131"/>
    </location>
</feature>
<feature type="chain" id="PRO_5045140007" evidence="2">
    <location>
        <begin position="28"/>
        <end position="201"/>
    </location>
</feature>
<dbReference type="RefSeq" id="WP_375353610.1">
    <property type="nucleotide sequence ID" value="NZ_JBHHMI010000003.1"/>
</dbReference>
<accession>A0ABV5APA7</accession>
<dbReference type="Pfam" id="PF07563">
    <property type="entry name" value="DUF1541"/>
    <property type="match status" value="2"/>
</dbReference>
<gene>
    <name evidence="4" type="ORF">ACE41H_04460</name>
</gene>
<dbReference type="Gene3D" id="2.30.30.1210">
    <property type="entry name" value="Domain of unknown function DUF1541"/>
    <property type="match status" value="1"/>
</dbReference>
<evidence type="ECO:0000256" key="2">
    <source>
        <dbReference type="SAM" id="SignalP"/>
    </source>
</evidence>
<evidence type="ECO:0000313" key="4">
    <source>
        <dbReference type="EMBL" id="MFB5266041.1"/>
    </source>
</evidence>
<keyword evidence="5" id="KW-1185">Reference proteome</keyword>
<comment type="caution">
    <text evidence="4">The sequence shown here is derived from an EMBL/GenBank/DDBJ whole genome shotgun (WGS) entry which is preliminary data.</text>
</comment>
<feature type="signal peptide" evidence="2">
    <location>
        <begin position="1"/>
        <end position="27"/>
    </location>
</feature>
<evidence type="ECO:0000259" key="3">
    <source>
        <dbReference type="Pfam" id="PF07563"/>
    </source>
</evidence>
<keyword evidence="2" id="KW-0732">Signal</keyword>
<feature type="region of interest" description="Disordered" evidence="1">
    <location>
        <begin position="29"/>
        <end position="75"/>
    </location>
</feature>
<protein>
    <submittedName>
        <fullName evidence="4">YdhK family protein</fullName>
    </submittedName>
</protein>
<evidence type="ECO:0000256" key="1">
    <source>
        <dbReference type="SAM" id="MobiDB-lite"/>
    </source>
</evidence>
<dbReference type="PROSITE" id="PS51257">
    <property type="entry name" value="PROKAR_LIPOPROTEIN"/>
    <property type="match status" value="1"/>
</dbReference>
<proteinExistence type="predicted"/>
<sequence>MYMNKKSYITILLATAMLGLSACGNSAADNASGSNAANTSSQQGETNQSGMKMDHSEMNHSGSGEVPAGLKEAQNPRFPVGSQAVIHADHMPGMNGAKATIVGAYDTIAYTVSYTPTTGGERVTDHKWIIHEEIENAQAEAYEPGAEVTITADHMEGMKGAAATIESAEPTTVYMVDYISTTDGQRVTNHQWVTESELSAK</sequence>
<dbReference type="EMBL" id="JBHHMI010000003">
    <property type="protein sequence ID" value="MFB5266041.1"/>
    <property type="molecule type" value="Genomic_DNA"/>
</dbReference>
<feature type="compositionally biased region" description="Low complexity" evidence="1">
    <location>
        <begin position="29"/>
        <end position="41"/>
    </location>
</feature>
<evidence type="ECO:0000313" key="5">
    <source>
        <dbReference type="Proteomes" id="UP001580346"/>
    </source>
</evidence>
<feature type="domain" description="DUF1541" evidence="3">
    <location>
        <begin position="144"/>
        <end position="195"/>
    </location>
</feature>
<reference evidence="4 5" key="1">
    <citation type="submission" date="2024-09" db="EMBL/GenBank/DDBJ databases">
        <title>Paenibacillus zeirhizospherea sp. nov., isolated from surface of the maize (Zea mays) roots in a horticulture field, Hungary.</title>
        <authorList>
            <person name="Marton D."/>
            <person name="Farkas M."/>
            <person name="Bedics A."/>
            <person name="Toth E."/>
            <person name="Tancsics A."/>
            <person name="Boka K."/>
            <person name="Maroti G."/>
            <person name="Kriszt B."/>
            <person name="Cserhati M."/>
        </authorList>
    </citation>
    <scope>NUCLEOTIDE SEQUENCE [LARGE SCALE GENOMIC DNA]</scope>
    <source>
        <strain evidence="4 5">KCTC 33519</strain>
    </source>
</reference>
<organism evidence="4 5">
    <name type="scientific">Paenibacillus enshidis</name>
    <dbReference type="NCBI Taxonomy" id="1458439"/>
    <lineage>
        <taxon>Bacteria</taxon>
        <taxon>Bacillati</taxon>
        <taxon>Bacillota</taxon>
        <taxon>Bacilli</taxon>
        <taxon>Bacillales</taxon>
        <taxon>Paenibacillaceae</taxon>
        <taxon>Paenibacillus</taxon>
    </lineage>
</organism>
<dbReference type="InterPro" id="IPR011438">
    <property type="entry name" value="DUF1541"/>
</dbReference>
<dbReference type="Proteomes" id="UP001580346">
    <property type="component" value="Unassembled WGS sequence"/>
</dbReference>